<dbReference type="InterPro" id="IPR036388">
    <property type="entry name" value="WH-like_DNA-bd_sf"/>
</dbReference>
<feature type="domain" description="NB-ARC" evidence="9">
    <location>
        <begin position="156"/>
        <end position="316"/>
    </location>
</feature>
<feature type="domain" description="Disease resistance protein At4g27190-like leucine-rich repeats" evidence="10">
    <location>
        <begin position="853"/>
        <end position="935"/>
    </location>
</feature>
<evidence type="ECO:0000256" key="2">
    <source>
        <dbReference type="ARBA" id="ARBA00022614"/>
    </source>
</evidence>
<feature type="region of interest" description="Disordered" evidence="8">
    <location>
        <begin position="1472"/>
        <end position="1492"/>
    </location>
</feature>
<keyword evidence="6" id="KW-0067">ATP-binding</keyword>
<dbReference type="Pfam" id="PF00931">
    <property type="entry name" value="NB-ARC"/>
    <property type="match status" value="1"/>
</dbReference>
<evidence type="ECO:0000256" key="5">
    <source>
        <dbReference type="ARBA" id="ARBA00022821"/>
    </source>
</evidence>
<keyword evidence="4" id="KW-0547">Nucleotide-binding</keyword>
<evidence type="ECO:0000313" key="11">
    <source>
        <dbReference type="EMBL" id="KAK4582200.1"/>
    </source>
</evidence>
<sequence length="1492" mass="169465">MEIIKPNIEKIEVNLLERIGQQIGYMIYPYSNIKNLKDQFQKLGNKRHGVQLEIDAAKRKGEIVATEVQSWVEKVDNISEELQRFLEEDVKANKMCLDGWCPHLKLRSYSLSRNAKKKTLEVDGLLKDGQFAEVSRPPPPPGMGSLSIIMDFESRTKTLKEVLEALRDDKINMIAICGMRGIGKTTMAKMVKKRAKDDKLFDEVGIVQTLDLKKIQDQIAEMLGLKFDEKYPLARAKRLKKRLMDSKSILIILDDVWDALDLEAVGIPYGGQYNSCKILLTSIREEACTQMKSQKIFKIEVLSEEEAWNLFREMAGNCIDTPNLHPIAEAIAKECGGLPIAIVTVGRALEKKSEVEWSAALQQLKNAIPKNIPGLDSKVYSCIELSYSSLKSDEAKSCFLLCCLFPEHIFIEFLVRYGVGQRLFTKIDTVAEARNRFHAILKNLKRSFLLLDSEEGEQFVKMHDVVRDVATSIAENQGILVRYNEKMEEWPEKDLCERSTAISLVSKELKRHPDGLECPKLELLQLHLCGNHTWQTLLPPNLFKGMNSLKVLSLLGMSLPSLPQSIHFFENLRTLELFDCELADVSAIGELSKLEILSIIGSRIKKLPGEIGYLSHLKLLDLTGCFYLERIPAGLLSSLSHLEELYMLGVSHVDWEPMEDNKEEEEEEEEEEEASAGLAELMSFSHNLMALQIQIPNIKVLPKDLPFKNQTIKFQIFAGYMEEIDADNYVKIFDYIFKNSLALGRCDGSDIAESQTLLQLLPKSELLYLFEIKDLKNIMYELDKEGFQCLKTLEVHKSEDIEYVINATSHQNMRAAFPVLETLKLGKLRNLKEIYHSYSHGRFPKRSFSDAKAQQQLACFSNLKSLQLSQCMGLKKVFSLSIARGLVQLQKLDIVRCVVMEEIFPKEVEDEKELNEKKIMFPQLTHIELRGLPRLIGFCTDVGPIELVQLSLNQEVGRIGTNGLTNLEKHNMTDIQQNFGSISESTPIISHKLFSSNTILWPLNLENLDLRKANSLEVVFDLKGLKVDEYCQRIVVLAQLKTLIVKSSSKLGHVWKNVPRGIQGFQNLASIEVFKCDHLRYLFPPSVAKLLVELQSIQITLCSAIKNIVQEDGEEEEADIIFFPKVSSLTLQNLPNLVSFCIEAYSFEWPSIKHINLSDCPKLKTIGSEIQSPRKLKKINGELDSRPHEPRLGSPSFLGRCLECVPCLKNNGPMAMTDQGTTDKSQRSYSVKKEVTLTKPKNIKIGDIDNPSEIRSLFPSYMIECLKNLETINLQNCGSLEVIFEHEELNVGESHVASVLDQLRKLILCQLDNLMHIWKKGPEKMSGFENLSLLKVSGCNSLTYLFSSSVAKLLVMLEKIEVTHCEKIEEILARAGEEEEENDVLFCKVNSILLEDLPSLKCFSQETNAFEWPLLKEITVIKCPTLSTFIPSNLNTPKLKRVYDELPRGQRRTCHWKGDLNATIHHIYKGKEKQVDNETGQQEQTKTINNDM</sequence>
<evidence type="ECO:0000256" key="6">
    <source>
        <dbReference type="ARBA" id="ARBA00022840"/>
    </source>
</evidence>
<comment type="caution">
    <text evidence="11">The sequence shown here is derived from an EMBL/GenBank/DDBJ whole genome shotgun (WGS) entry which is preliminary data.</text>
</comment>
<evidence type="ECO:0000256" key="1">
    <source>
        <dbReference type="ARBA" id="ARBA00008894"/>
    </source>
</evidence>
<dbReference type="Gene3D" id="1.10.8.430">
    <property type="entry name" value="Helical domain of apoptotic protease-activating factors"/>
    <property type="match status" value="1"/>
</dbReference>
<feature type="compositionally biased region" description="Polar residues" evidence="8">
    <location>
        <begin position="1477"/>
        <end position="1492"/>
    </location>
</feature>
<accession>A0AAN7EXR7</accession>
<keyword evidence="12" id="KW-1185">Reference proteome</keyword>
<keyword evidence="5" id="KW-0611">Plant defense</keyword>
<dbReference type="InterPro" id="IPR050905">
    <property type="entry name" value="Plant_NBS-LRR"/>
</dbReference>
<dbReference type="InterPro" id="IPR042197">
    <property type="entry name" value="Apaf_helical"/>
</dbReference>
<keyword evidence="7" id="KW-0175">Coiled coil</keyword>
<dbReference type="GO" id="GO:0043531">
    <property type="term" value="F:ADP binding"/>
    <property type="evidence" value="ECO:0007669"/>
    <property type="project" value="InterPro"/>
</dbReference>
<evidence type="ECO:0000259" key="10">
    <source>
        <dbReference type="Pfam" id="PF23247"/>
    </source>
</evidence>
<dbReference type="InterPro" id="IPR002182">
    <property type="entry name" value="NB-ARC"/>
</dbReference>
<feature type="coiled-coil region" evidence="7">
    <location>
        <begin position="33"/>
        <end position="88"/>
    </location>
</feature>
<dbReference type="Gene3D" id="3.80.10.10">
    <property type="entry name" value="Ribonuclease Inhibitor"/>
    <property type="match status" value="3"/>
</dbReference>
<dbReference type="InterPro" id="IPR027417">
    <property type="entry name" value="P-loop_NTPase"/>
</dbReference>
<dbReference type="SUPFAM" id="SSF52540">
    <property type="entry name" value="P-loop containing nucleoside triphosphate hydrolases"/>
    <property type="match status" value="1"/>
</dbReference>
<evidence type="ECO:0000256" key="8">
    <source>
        <dbReference type="SAM" id="MobiDB-lite"/>
    </source>
</evidence>
<keyword evidence="2" id="KW-0433">Leucine-rich repeat</keyword>
<comment type="similarity">
    <text evidence="1">Belongs to the disease resistance NB-LRR family.</text>
</comment>
<dbReference type="Pfam" id="PF23247">
    <property type="entry name" value="LRR_RPS2"/>
    <property type="match status" value="3"/>
</dbReference>
<dbReference type="SUPFAM" id="SSF52058">
    <property type="entry name" value="L domain-like"/>
    <property type="match status" value="1"/>
</dbReference>
<organism evidence="11 12">
    <name type="scientific">Quercus rubra</name>
    <name type="common">Northern red oak</name>
    <name type="synonym">Quercus borealis</name>
    <dbReference type="NCBI Taxonomy" id="3512"/>
    <lineage>
        <taxon>Eukaryota</taxon>
        <taxon>Viridiplantae</taxon>
        <taxon>Streptophyta</taxon>
        <taxon>Embryophyta</taxon>
        <taxon>Tracheophyta</taxon>
        <taxon>Spermatophyta</taxon>
        <taxon>Magnoliopsida</taxon>
        <taxon>eudicotyledons</taxon>
        <taxon>Gunneridae</taxon>
        <taxon>Pentapetalae</taxon>
        <taxon>rosids</taxon>
        <taxon>fabids</taxon>
        <taxon>Fagales</taxon>
        <taxon>Fagaceae</taxon>
        <taxon>Quercus</taxon>
    </lineage>
</organism>
<dbReference type="PANTHER" id="PTHR33463:SF203">
    <property type="entry name" value="AAA+ ATPASE DOMAIN-CONTAINING PROTEIN"/>
    <property type="match status" value="1"/>
</dbReference>
<dbReference type="Gene3D" id="1.10.10.10">
    <property type="entry name" value="Winged helix-like DNA-binding domain superfamily/Winged helix DNA-binding domain"/>
    <property type="match status" value="1"/>
</dbReference>
<dbReference type="PANTHER" id="PTHR33463">
    <property type="entry name" value="NB-ARC DOMAIN-CONTAINING PROTEIN-RELATED"/>
    <property type="match status" value="1"/>
</dbReference>
<gene>
    <name evidence="11" type="ORF">RGQ29_025389</name>
</gene>
<dbReference type="InterPro" id="IPR057135">
    <property type="entry name" value="At4g27190-like_LRR"/>
</dbReference>
<protein>
    <recommendedName>
        <fullName evidence="13">AAA+ ATPase domain-containing protein</fullName>
    </recommendedName>
</protein>
<evidence type="ECO:0000256" key="3">
    <source>
        <dbReference type="ARBA" id="ARBA00022737"/>
    </source>
</evidence>
<dbReference type="PRINTS" id="PR00364">
    <property type="entry name" value="DISEASERSIST"/>
</dbReference>
<evidence type="ECO:0000256" key="7">
    <source>
        <dbReference type="SAM" id="Coils"/>
    </source>
</evidence>
<dbReference type="GO" id="GO:0005524">
    <property type="term" value="F:ATP binding"/>
    <property type="evidence" value="ECO:0007669"/>
    <property type="project" value="UniProtKB-KW"/>
</dbReference>
<keyword evidence="3" id="KW-0677">Repeat</keyword>
<feature type="domain" description="Disease resistance protein At4g27190-like leucine-rich repeats" evidence="10">
    <location>
        <begin position="1244"/>
        <end position="1366"/>
    </location>
</feature>
<proteinExistence type="inferred from homology"/>
<name>A0AAN7EXR7_QUERU</name>
<evidence type="ECO:0000313" key="12">
    <source>
        <dbReference type="Proteomes" id="UP001324115"/>
    </source>
</evidence>
<dbReference type="EMBL" id="JAXUIC010000007">
    <property type="protein sequence ID" value="KAK4582200.1"/>
    <property type="molecule type" value="Genomic_DNA"/>
</dbReference>
<evidence type="ECO:0000259" key="9">
    <source>
        <dbReference type="Pfam" id="PF00931"/>
    </source>
</evidence>
<dbReference type="InterPro" id="IPR032675">
    <property type="entry name" value="LRR_dom_sf"/>
</dbReference>
<dbReference type="Gene3D" id="3.40.50.300">
    <property type="entry name" value="P-loop containing nucleotide triphosphate hydrolases"/>
    <property type="match status" value="1"/>
</dbReference>
<evidence type="ECO:0008006" key="13">
    <source>
        <dbReference type="Google" id="ProtNLM"/>
    </source>
</evidence>
<feature type="domain" description="Disease resistance protein At4g27190-like leucine-rich repeats" evidence="10">
    <location>
        <begin position="989"/>
        <end position="1102"/>
    </location>
</feature>
<dbReference type="SUPFAM" id="SSF52047">
    <property type="entry name" value="RNI-like"/>
    <property type="match status" value="1"/>
</dbReference>
<dbReference type="GO" id="GO:0006952">
    <property type="term" value="P:defense response"/>
    <property type="evidence" value="ECO:0007669"/>
    <property type="project" value="UniProtKB-KW"/>
</dbReference>
<evidence type="ECO:0000256" key="4">
    <source>
        <dbReference type="ARBA" id="ARBA00022741"/>
    </source>
</evidence>
<dbReference type="Proteomes" id="UP001324115">
    <property type="component" value="Unassembled WGS sequence"/>
</dbReference>
<reference evidence="11 12" key="1">
    <citation type="journal article" date="2023" name="G3 (Bethesda)">
        <title>A haplotype-resolved chromosome-scale genome for Quercus rubra L. provides insights into the genetics of adaptive traits for red oak species.</title>
        <authorList>
            <person name="Kapoor B."/>
            <person name="Jenkins J."/>
            <person name="Schmutz J."/>
            <person name="Zhebentyayeva T."/>
            <person name="Kuelheim C."/>
            <person name="Coggeshall M."/>
            <person name="Heim C."/>
            <person name="Lasky J.R."/>
            <person name="Leites L."/>
            <person name="Islam-Faridi N."/>
            <person name="Romero-Severson J."/>
            <person name="DeLeo V.L."/>
            <person name="Lucas S.M."/>
            <person name="Lazic D."/>
            <person name="Gailing O."/>
            <person name="Carlson J."/>
            <person name="Staton M."/>
        </authorList>
    </citation>
    <scope>NUCLEOTIDE SEQUENCE [LARGE SCALE GENOMIC DNA]</scope>
    <source>
        <strain evidence="11">Pseudo-F2</strain>
    </source>
</reference>